<name>A0ABV2H9T4_9HYPH</name>
<accession>A0ABV2H9T4</accession>
<dbReference type="PROSITE" id="PS50883">
    <property type="entry name" value="EAL"/>
    <property type="match status" value="1"/>
</dbReference>
<gene>
    <name evidence="2" type="ORF">ABID21_003418</name>
</gene>
<dbReference type="SUPFAM" id="SSF141868">
    <property type="entry name" value="EAL domain-like"/>
    <property type="match status" value="1"/>
</dbReference>
<dbReference type="Gene3D" id="3.20.20.450">
    <property type="entry name" value="EAL domain"/>
    <property type="match status" value="1"/>
</dbReference>
<dbReference type="SMART" id="SM00052">
    <property type="entry name" value="EAL"/>
    <property type="match status" value="1"/>
</dbReference>
<dbReference type="PANTHER" id="PTHR44757:SF2">
    <property type="entry name" value="BIOFILM ARCHITECTURE MAINTENANCE PROTEIN MBAA"/>
    <property type="match status" value="1"/>
</dbReference>
<dbReference type="Pfam" id="PF00563">
    <property type="entry name" value="EAL"/>
    <property type="match status" value="1"/>
</dbReference>
<keyword evidence="3" id="KW-1185">Reference proteome</keyword>
<dbReference type="RefSeq" id="WP_247245100.1">
    <property type="nucleotide sequence ID" value="NZ_JALJRA010000013.1"/>
</dbReference>
<dbReference type="EMBL" id="JBEPLJ010000013">
    <property type="protein sequence ID" value="MET3587294.1"/>
    <property type="molecule type" value="Genomic_DNA"/>
</dbReference>
<evidence type="ECO:0000259" key="1">
    <source>
        <dbReference type="PROSITE" id="PS50883"/>
    </source>
</evidence>
<dbReference type="PANTHER" id="PTHR44757">
    <property type="entry name" value="DIGUANYLATE CYCLASE DGCP"/>
    <property type="match status" value="1"/>
</dbReference>
<reference evidence="2 3" key="1">
    <citation type="submission" date="2024-06" db="EMBL/GenBank/DDBJ databases">
        <title>Genomic Encyclopedia of Type Strains, Phase IV (KMG-IV): sequencing the most valuable type-strain genomes for metagenomic binning, comparative biology and taxonomic classification.</title>
        <authorList>
            <person name="Goeker M."/>
        </authorList>
    </citation>
    <scope>NUCLEOTIDE SEQUENCE [LARGE SCALE GENOMIC DNA]</scope>
    <source>
        <strain evidence="2 3">DSM 105042</strain>
    </source>
</reference>
<dbReference type="CDD" id="cd01948">
    <property type="entry name" value="EAL"/>
    <property type="match status" value="1"/>
</dbReference>
<sequence length="208" mass="23291">MRRRRALEGDLRQAFALRELRLVYQPRYELDGDRLVGFEALVGRTHPQRGPVSPAEFIPAAEDMGLITQMGEWILRTACREAATWPKPLTVSVNIFPIQFRNPQIVAVVTSALAAAGLPASRLELEVTEGALLLNSAPIMESFQQLKALGVRFAMDDFGTGYSSLSYLQKFPFDKIKIDQCGWQSTPASEFRPRRPSPILCFRTLPTP</sequence>
<feature type="domain" description="EAL" evidence="1">
    <location>
        <begin position="4"/>
        <end position="208"/>
    </location>
</feature>
<dbReference type="InterPro" id="IPR035919">
    <property type="entry name" value="EAL_sf"/>
</dbReference>
<evidence type="ECO:0000313" key="2">
    <source>
        <dbReference type="EMBL" id="MET3587294.1"/>
    </source>
</evidence>
<evidence type="ECO:0000313" key="3">
    <source>
        <dbReference type="Proteomes" id="UP001549031"/>
    </source>
</evidence>
<protein>
    <submittedName>
        <fullName evidence="2">EAL domain-containing protein (Putative c-di-GMP-specific phosphodiesterase class I)</fullName>
    </submittedName>
</protein>
<dbReference type="InterPro" id="IPR052155">
    <property type="entry name" value="Biofilm_reg_signaling"/>
</dbReference>
<comment type="caution">
    <text evidence="2">The sequence shown here is derived from an EMBL/GenBank/DDBJ whole genome shotgun (WGS) entry which is preliminary data.</text>
</comment>
<proteinExistence type="predicted"/>
<dbReference type="Proteomes" id="UP001549031">
    <property type="component" value="Unassembled WGS sequence"/>
</dbReference>
<dbReference type="InterPro" id="IPR001633">
    <property type="entry name" value="EAL_dom"/>
</dbReference>
<organism evidence="2 3">
    <name type="scientific">Pseudorhizobium tarimense</name>
    <dbReference type="NCBI Taxonomy" id="1079109"/>
    <lineage>
        <taxon>Bacteria</taxon>
        <taxon>Pseudomonadati</taxon>
        <taxon>Pseudomonadota</taxon>
        <taxon>Alphaproteobacteria</taxon>
        <taxon>Hyphomicrobiales</taxon>
        <taxon>Rhizobiaceae</taxon>
        <taxon>Rhizobium/Agrobacterium group</taxon>
        <taxon>Pseudorhizobium</taxon>
    </lineage>
</organism>